<organism evidence="2 3">
    <name type="scientific">Reticulomyxa filosa</name>
    <dbReference type="NCBI Taxonomy" id="46433"/>
    <lineage>
        <taxon>Eukaryota</taxon>
        <taxon>Sar</taxon>
        <taxon>Rhizaria</taxon>
        <taxon>Retaria</taxon>
        <taxon>Foraminifera</taxon>
        <taxon>Monothalamids</taxon>
        <taxon>Reticulomyxidae</taxon>
        <taxon>Reticulomyxa</taxon>
    </lineage>
</organism>
<dbReference type="AlphaFoldDB" id="X6MIQ8"/>
<sequence length="393" mass="44709">MFGQLGIKTNKSLTYLSPVPINIFSEEKLLFVKDISCCGNISAIVTENDEFFVFGKSDSLFGQGVIYRTPQQVLIHDPFIKPICAAITTKTLAVVTPTTISKISPPLFHKNGKTILRITGHGLFKTSFPVTIKFEHCDQDVELEGTWERNDNDANENTIAQFKKVLPYEMIGNFVCHPTCADIKGGTHCELQLPLELPSILDTQHIKILFTQGNHSVIIQAAWNKTTNKVNFAVPVLPATGSYQLFLAFDGQDFFHTTEKIHGYHVLSEGTSPQRIVLSSQQNNQDEFKILVKVKGFVYDKNHCEDIKFCTVIHACTLLSVLHFVCKILQQTLCIKQQYSHDREVLKKQKDDEKAQWLSKCNQEDEKKKMEDLAIEKKKKNKKKEENEVFHYL</sequence>
<evidence type="ECO:0000313" key="3">
    <source>
        <dbReference type="Proteomes" id="UP000023152"/>
    </source>
</evidence>
<protein>
    <submittedName>
        <fullName evidence="2">Uncharacterized protein</fullName>
    </submittedName>
</protein>
<keyword evidence="1" id="KW-0175">Coiled coil</keyword>
<evidence type="ECO:0000313" key="2">
    <source>
        <dbReference type="EMBL" id="ETO13327.1"/>
    </source>
</evidence>
<reference evidence="2 3" key="1">
    <citation type="journal article" date="2013" name="Curr. Biol.">
        <title>The Genome of the Foraminiferan Reticulomyxa filosa.</title>
        <authorList>
            <person name="Glockner G."/>
            <person name="Hulsmann N."/>
            <person name="Schleicher M."/>
            <person name="Noegel A.A."/>
            <person name="Eichinger L."/>
            <person name="Gallinger C."/>
            <person name="Pawlowski J."/>
            <person name="Sierra R."/>
            <person name="Euteneuer U."/>
            <person name="Pillet L."/>
            <person name="Moustafa A."/>
            <person name="Platzer M."/>
            <person name="Groth M."/>
            <person name="Szafranski K."/>
            <person name="Schliwa M."/>
        </authorList>
    </citation>
    <scope>NUCLEOTIDE SEQUENCE [LARGE SCALE GENOMIC DNA]</scope>
</reference>
<accession>X6MIQ8</accession>
<comment type="caution">
    <text evidence="2">The sequence shown here is derived from an EMBL/GenBank/DDBJ whole genome shotgun (WGS) entry which is preliminary data.</text>
</comment>
<dbReference type="InterPro" id="IPR009091">
    <property type="entry name" value="RCC1/BLIP-II"/>
</dbReference>
<proteinExistence type="predicted"/>
<dbReference type="Proteomes" id="UP000023152">
    <property type="component" value="Unassembled WGS sequence"/>
</dbReference>
<dbReference type="Gene3D" id="2.130.10.30">
    <property type="entry name" value="Regulator of chromosome condensation 1/beta-lactamase-inhibitor protein II"/>
    <property type="match status" value="1"/>
</dbReference>
<name>X6MIQ8_RETFI</name>
<evidence type="ECO:0000256" key="1">
    <source>
        <dbReference type="SAM" id="Coils"/>
    </source>
</evidence>
<keyword evidence="3" id="KW-1185">Reference proteome</keyword>
<feature type="coiled-coil region" evidence="1">
    <location>
        <begin position="336"/>
        <end position="388"/>
    </location>
</feature>
<dbReference type="SUPFAM" id="SSF50985">
    <property type="entry name" value="RCC1/BLIP-II"/>
    <property type="match status" value="1"/>
</dbReference>
<dbReference type="EMBL" id="ASPP01020675">
    <property type="protein sequence ID" value="ETO13327.1"/>
    <property type="molecule type" value="Genomic_DNA"/>
</dbReference>
<gene>
    <name evidence="2" type="ORF">RFI_24049</name>
</gene>